<keyword evidence="4" id="KW-1185">Reference proteome</keyword>
<feature type="region of interest" description="Disordered" evidence="1">
    <location>
        <begin position="96"/>
        <end position="122"/>
    </location>
</feature>
<keyword evidence="2" id="KW-0472">Membrane</keyword>
<reference evidence="4" key="1">
    <citation type="journal article" date="2018" name="Nat. Microbiol.">
        <title>Leveraging single-cell genomics to expand the fungal tree of life.</title>
        <authorList>
            <person name="Ahrendt S.R."/>
            <person name="Quandt C.A."/>
            <person name="Ciobanu D."/>
            <person name="Clum A."/>
            <person name="Salamov A."/>
            <person name="Andreopoulos B."/>
            <person name="Cheng J.F."/>
            <person name="Woyke T."/>
            <person name="Pelin A."/>
            <person name="Henrissat B."/>
            <person name="Reynolds N.K."/>
            <person name="Benny G.L."/>
            <person name="Smith M.E."/>
            <person name="James T.Y."/>
            <person name="Grigoriev I.V."/>
        </authorList>
    </citation>
    <scope>NUCLEOTIDE SEQUENCE [LARGE SCALE GENOMIC DNA]</scope>
</reference>
<dbReference type="EMBL" id="KZ996477">
    <property type="protein sequence ID" value="RKO88789.1"/>
    <property type="molecule type" value="Genomic_DNA"/>
</dbReference>
<dbReference type="OrthoDB" id="2143121at2759"/>
<name>A0A4P9W8D9_9FUNG</name>
<sequence length="935" mass="100678">MFAGTGGGPWAVDEVDSIGDHKKRSTMCGIDARRTSARMSKRVRNAFLEDQPRRTPALVPPMGVQVPSRSGAGTASRARLPTSNLARRLIHHIDGPSITPLDAAHNRPSSTPNPPTRRQLPRVVPPSVFPLASHRSLSMLSFRLPLKAIVPGILLICIAAVVAPVSPEEHLATLHLPTRSPAQPPGCLCIVRRARLSPLQTVVARRSFAGPQARPSPLVPCPLESFPNLGLENQDLASSTIFLKNTQSTIDASAAKILSVRSSSPPPTPYSPPSVYLPLDPLPFATNSRWLWLPFPTPQLSVSNAYRQINELLQTYIDSLNLWGSLAGTQRAMTQEFLNLSSEISGPWVTDTFQTLKQNQIISGYPLRNIPALNPKNSKRTLLLLAVFLALDASLAESPGLSPAGPTPLVSASKSGSAQTFHTVGLTVGARKIEDLIVFSLLRCVKLLRITDMVSLHERGVGGGSTVTLLATQRFQMIDLFRQFLTWRIFSPHSVTDTMGVLGSPHVYTDGQSIYDFVEDASYQQLTAPNPERTTEGKFVISFGATPRGFFTWSYETIFYTNPSNPSFASYSCATTSEADAILMPFLQANIPSPRSVAAFFDTANGNLIAATVPGAIEGMGAASEGAPAPRQYQLDNSPAPKISQLGAFLLSQFKNYSNIGTNTSWSATLADGGEWYVAVAPITPDSFSTWAIVLAVPRNDFFSKIDQSITTSATVIIVLSLVGAMAISLFSLIFTIPLKRLLWMIGELTELNFSVLKDDQVDKRSYISEISKLEEAFAIMVKAFAVGIKKNREIAALRRNKTDSRKLAGGDAIKATYSGTRHQETGQGPSAPPRVDSSFISEGSNAEMPVGQLPMLDGSIFLSNSTMNQGSRGAVGVAAESFHPPQQPAPARTASHYPTSSAATGLMSIASRTSDPVEYSGFDHPDPGMSANSL</sequence>
<protein>
    <submittedName>
        <fullName evidence="3">Uncharacterized protein</fullName>
    </submittedName>
</protein>
<evidence type="ECO:0000313" key="3">
    <source>
        <dbReference type="EMBL" id="RKO88789.1"/>
    </source>
</evidence>
<feature type="transmembrane region" description="Helical" evidence="2">
    <location>
        <begin position="714"/>
        <end position="735"/>
    </location>
</feature>
<feature type="compositionally biased region" description="Polar residues" evidence="1">
    <location>
        <begin position="818"/>
        <end position="829"/>
    </location>
</feature>
<evidence type="ECO:0000256" key="2">
    <source>
        <dbReference type="SAM" id="Phobius"/>
    </source>
</evidence>
<keyword evidence="2" id="KW-1133">Transmembrane helix</keyword>
<keyword evidence="2" id="KW-0812">Transmembrane</keyword>
<accession>A0A4P9W8D9</accession>
<feature type="region of interest" description="Disordered" evidence="1">
    <location>
        <begin position="817"/>
        <end position="845"/>
    </location>
</feature>
<gene>
    <name evidence="3" type="ORF">BDK51DRAFT_39837</name>
</gene>
<feature type="region of interest" description="Disordered" evidence="1">
    <location>
        <begin position="882"/>
        <end position="901"/>
    </location>
</feature>
<evidence type="ECO:0000256" key="1">
    <source>
        <dbReference type="SAM" id="MobiDB-lite"/>
    </source>
</evidence>
<dbReference type="Proteomes" id="UP000269721">
    <property type="component" value="Unassembled WGS sequence"/>
</dbReference>
<dbReference type="AlphaFoldDB" id="A0A4P9W8D9"/>
<organism evidence="3 4">
    <name type="scientific">Blyttiomyces helicus</name>
    <dbReference type="NCBI Taxonomy" id="388810"/>
    <lineage>
        <taxon>Eukaryota</taxon>
        <taxon>Fungi</taxon>
        <taxon>Fungi incertae sedis</taxon>
        <taxon>Chytridiomycota</taxon>
        <taxon>Chytridiomycota incertae sedis</taxon>
        <taxon>Chytridiomycetes</taxon>
        <taxon>Chytridiomycetes incertae sedis</taxon>
        <taxon>Blyttiomyces</taxon>
    </lineage>
</organism>
<feature type="region of interest" description="Disordered" evidence="1">
    <location>
        <begin position="54"/>
        <end position="77"/>
    </location>
</feature>
<proteinExistence type="predicted"/>
<evidence type="ECO:0000313" key="4">
    <source>
        <dbReference type="Proteomes" id="UP000269721"/>
    </source>
</evidence>